<comment type="caution">
    <text evidence="1">The sequence shown here is derived from an EMBL/GenBank/DDBJ whole genome shotgun (WGS) entry which is preliminary data.</text>
</comment>
<dbReference type="Proteomes" id="UP000076962">
    <property type="component" value="Unassembled WGS sequence"/>
</dbReference>
<feature type="non-terminal residue" evidence="1">
    <location>
        <position position="62"/>
    </location>
</feature>
<evidence type="ECO:0000313" key="2">
    <source>
        <dbReference type="Proteomes" id="UP000076962"/>
    </source>
</evidence>
<keyword evidence="2" id="KW-1185">Reference proteome</keyword>
<evidence type="ECO:0000313" key="1">
    <source>
        <dbReference type="EMBL" id="OAD23183.1"/>
    </source>
</evidence>
<dbReference type="InterPro" id="IPR008323">
    <property type="entry name" value="UCP033563"/>
</dbReference>
<organism evidence="1 2">
    <name type="scientific">Candidatus Thiomargarita nelsonii</name>
    <dbReference type="NCBI Taxonomy" id="1003181"/>
    <lineage>
        <taxon>Bacteria</taxon>
        <taxon>Pseudomonadati</taxon>
        <taxon>Pseudomonadota</taxon>
        <taxon>Gammaproteobacteria</taxon>
        <taxon>Thiotrichales</taxon>
        <taxon>Thiotrichaceae</taxon>
        <taxon>Thiomargarita</taxon>
    </lineage>
</organism>
<name>A0A176S541_9GAMM</name>
<protein>
    <submittedName>
        <fullName evidence="1">Uncharacterized conserved protein UCP033563</fullName>
    </submittedName>
</protein>
<accession>A0A176S541</accession>
<dbReference type="EMBL" id="LUTY01000503">
    <property type="protein sequence ID" value="OAD23183.1"/>
    <property type="molecule type" value="Genomic_DNA"/>
</dbReference>
<dbReference type="Pfam" id="PF06245">
    <property type="entry name" value="DUF1015"/>
    <property type="match status" value="1"/>
</dbReference>
<gene>
    <name evidence="1" type="ORF">THIOM_000988</name>
</gene>
<reference evidence="1 2" key="1">
    <citation type="submission" date="2016-05" db="EMBL/GenBank/DDBJ databases">
        <title>Single-cell genome of chain-forming Candidatus Thiomargarita nelsonii and comparison to other large sulfur-oxidizing bacteria.</title>
        <authorList>
            <person name="Winkel M."/>
            <person name="Salman V."/>
            <person name="Woyke T."/>
            <person name="Schulz-Vogt H."/>
            <person name="Richter M."/>
            <person name="Flood B."/>
            <person name="Bailey J."/>
            <person name="Amann R."/>
            <person name="Mussmann M."/>
        </authorList>
    </citation>
    <scope>NUCLEOTIDE SEQUENCE [LARGE SCALE GENOMIC DNA]</scope>
    <source>
        <strain evidence="1 2">THI036</strain>
    </source>
</reference>
<dbReference type="AlphaFoldDB" id="A0A176S541"/>
<proteinExistence type="predicted"/>
<sequence length="62" mass="6915">MSLIRPFAALRPQSSHTAAVIAPPYDVLNSEEARQRAEGRPWSFLPFNSTIGICNFNQITLI</sequence>